<comment type="caution">
    <text evidence="3">The sequence shown here is derived from an EMBL/GenBank/DDBJ whole genome shotgun (WGS) entry which is preliminary data.</text>
</comment>
<feature type="compositionally biased region" description="Pro residues" evidence="1">
    <location>
        <begin position="1288"/>
        <end position="1303"/>
    </location>
</feature>
<dbReference type="eggNOG" id="KOG1904">
    <property type="taxonomic scope" value="Eukaryota"/>
</dbReference>
<feature type="region of interest" description="Disordered" evidence="1">
    <location>
        <begin position="203"/>
        <end position="771"/>
    </location>
</feature>
<dbReference type="SMART" id="SM00384">
    <property type="entry name" value="AT_hook"/>
    <property type="match status" value="2"/>
</dbReference>
<feature type="compositionally biased region" description="Low complexity" evidence="1">
    <location>
        <begin position="120"/>
        <end position="136"/>
    </location>
</feature>
<dbReference type="OrthoDB" id="62853at2759"/>
<feature type="compositionally biased region" description="Low complexity" evidence="1">
    <location>
        <begin position="375"/>
        <end position="406"/>
    </location>
</feature>
<dbReference type="PROSITE" id="PS51391">
    <property type="entry name" value="CID"/>
    <property type="match status" value="1"/>
</dbReference>
<feature type="region of interest" description="Disordered" evidence="1">
    <location>
        <begin position="1212"/>
        <end position="1332"/>
    </location>
</feature>
<feature type="compositionally biased region" description="Pro residues" evidence="1">
    <location>
        <begin position="1241"/>
        <end position="1254"/>
    </location>
</feature>
<dbReference type="KEGG" id="csl:COCSUDRAFT_55351"/>
<sequence length="1332" mass="138114">MVGKRIKVFWECVQQYYYGKVDSHTPSLQHLAFNIVYDDDDMEDGMLYEGVFVNEEDIRRPYQVLSGHTTQEKPTAAQETPTAPKPALELQPAVQQKRAAVPESALARESAAVQKPAERAGSQPKPAPAQQPAAGRRPAEHAAVPEAKDAAARQQPAIAHRPAALPAPVSLPSRKPAPQEVPKPPPMTAEVFAKFNQNLQKAMSATAQPSTPVHLGSESKQPGVVMGIPVPGQSKAAGGAIPQVGRGLGPPLRPSPPVRKSPTSLETYIPDWGAKPATLRASKTPQRSAVLPQPRFASAAPASREPSQPVASAPPQPVRNGESASGAAMQRAQPAVPQSPKQPAPQTGQAQQCGADQPVAAPAEAPPKRLPDDTAAASPANAAKKEAVVGAAGDAAPAVVLAATEAPAKRKRGRPPKPKDVTVEETPPPAKKPRGRPRKTDVEKAQHQNGAAVDTKSQAQDVGQPAAMHPGDVPPAAKAVAASAPEDNRESKNGHGLLGADADAHPAPRPTHQQQDGGAAEAPPAPANAAAEPVRPAVMNTSGTSNPAEIHQRLLTGGHASTSSPGPCFDARAAAQPVRRAGSAFVSRGASSAPSKLGPVAALPKGPSAAAQAEPSPARLPSSQPAQEDLAATHVGGKHDPWLGSPSVPGIQEGRLQQVSENGGALASPVLSSPGVSGQQSAKAGAHPQVTKLVTMLPSRLSPAYTPTLKPPSRTPPQRSSAQRSSFGAAASPALQRADSDGKVPEGTPTQESKEEQEIAKRRKGQDSIMKKVEHAVKGLTRTKESIKAATVLAAQAAQRGAAPRVIRYLIERIDKESAGPKRVDILYLADSVLQNCRNPKCAGCGPDSAPAQAYPRVIAAALPALIKAVSEDFEGARKADKVLSLWAKREMLPLAALQPEIDRLKERLAQHDSAASAKAAARSLQKQVSDAANNSSATAVRIGSETGGGALMELKQEEDDDWDDDEAAPLPTLPQAQEEQRPPWQRTGGTDVGMGTEPGSPEGSPWHQGVSPASSGYAPWSPSLSSGGQQTTPQHVPAALAAPWHQPAAAPSHGHVGSAPGQTLQHSGYTAAGVPAPRPPPHSWPAANTPQHAQPPPPAQPRVPLQQPAPAAAPSNGHAAPQQIAWEPEEAWDSDADVVVPPGLADVPPPQSGGAKGNTWRPRSLERVSSPGLYQQNKGNAAGPSRLAATEPAHLLDEFDDLYSGLVQQQPQQAAGFAAPVLPPPPPPLKNQFPALLPLAPTPPAQAFAPPPYGVAAQQDEAPPPLPADEPPPLPPPEDEDDDNFQPPLPAGPPPPTPPPPEAAAGRHGAIMDVEMQDALPPAPSLPKTRP</sequence>
<reference evidence="3 4" key="1">
    <citation type="journal article" date="2012" name="Genome Biol.">
        <title>The genome of the polar eukaryotic microalga coccomyxa subellipsoidea reveals traits of cold adaptation.</title>
        <authorList>
            <person name="Blanc G."/>
            <person name="Agarkova I."/>
            <person name="Grimwood J."/>
            <person name="Kuo A."/>
            <person name="Brueggeman A."/>
            <person name="Dunigan D."/>
            <person name="Gurnon J."/>
            <person name="Ladunga I."/>
            <person name="Lindquist E."/>
            <person name="Lucas S."/>
            <person name="Pangilinan J."/>
            <person name="Proschold T."/>
            <person name="Salamov A."/>
            <person name="Schmutz J."/>
            <person name="Weeks D."/>
            <person name="Yamada T."/>
            <person name="Claverie J.M."/>
            <person name="Grigoriev I."/>
            <person name="Van Etten J."/>
            <person name="Lomsadze A."/>
            <person name="Borodovsky M."/>
        </authorList>
    </citation>
    <scope>NUCLEOTIDE SEQUENCE [LARGE SCALE GENOMIC DNA]</scope>
    <source>
        <strain evidence="3 4">C-169</strain>
    </source>
</reference>
<feature type="compositionally biased region" description="Acidic residues" evidence="1">
    <location>
        <begin position="1128"/>
        <end position="1137"/>
    </location>
</feature>
<dbReference type="Pfam" id="PF04818">
    <property type="entry name" value="CID"/>
    <property type="match status" value="1"/>
</dbReference>
<dbReference type="EMBL" id="AGSI01000001">
    <property type="protein sequence ID" value="EIE27338.1"/>
    <property type="molecule type" value="Genomic_DNA"/>
</dbReference>
<proteinExistence type="predicted"/>
<feature type="compositionally biased region" description="Low complexity" evidence="1">
    <location>
        <begin position="1212"/>
        <end position="1221"/>
    </location>
</feature>
<evidence type="ECO:0000256" key="1">
    <source>
        <dbReference type="SAM" id="MobiDB-lite"/>
    </source>
</evidence>
<evidence type="ECO:0000259" key="2">
    <source>
        <dbReference type="PROSITE" id="PS51391"/>
    </source>
</evidence>
<feature type="compositionally biased region" description="Acidic residues" evidence="1">
    <location>
        <begin position="957"/>
        <end position="968"/>
    </location>
</feature>
<organism evidence="3 4">
    <name type="scientific">Coccomyxa subellipsoidea (strain C-169)</name>
    <name type="common">Green microalga</name>
    <dbReference type="NCBI Taxonomy" id="574566"/>
    <lineage>
        <taxon>Eukaryota</taxon>
        <taxon>Viridiplantae</taxon>
        <taxon>Chlorophyta</taxon>
        <taxon>core chlorophytes</taxon>
        <taxon>Trebouxiophyceae</taxon>
        <taxon>Trebouxiophyceae incertae sedis</taxon>
        <taxon>Coccomyxaceae</taxon>
        <taxon>Coccomyxa</taxon>
        <taxon>Coccomyxa subellipsoidea</taxon>
    </lineage>
</organism>
<feature type="compositionally biased region" description="Basic and acidic residues" evidence="1">
    <location>
        <begin position="752"/>
        <end position="771"/>
    </location>
</feature>
<feature type="compositionally biased region" description="Low complexity" evidence="1">
    <location>
        <begin position="519"/>
        <end position="538"/>
    </location>
</feature>
<feature type="region of interest" description="Disordered" evidence="1">
    <location>
        <begin position="68"/>
        <end position="189"/>
    </location>
</feature>
<feature type="compositionally biased region" description="Polar residues" evidence="1">
    <location>
        <begin position="1023"/>
        <end position="1035"/>
    </location>
</feature>
<feature type="compositionally biased region" description="Low complexity" evidence="1">
    <location>
        <begin position="1103"/>
        <end position="1122"/>
    </location>
</feature>
<dbReference type="InterPro" id="IPR006569">
    <property type="entry name" value="CID_dom"/>
</dbReference>
<name>I0Z9L9_COCSC</name>
<feature type="compositionally biased region" description="Polar residues" evidence="1">
    <location>
        <begin position="68"/>
        <end position="81"/>
    </location>
</feature>
<dbReference type="GO" id="GO:0003677">
    <property type="term" value="F:DNA binding"/>
    <property type="evidence" value="ECO:0007669"/>
    <property type="project" value="InterPro"/>
</dbReference>
<keyword evidence="4" id="KW-1185">Reference proteome</keyword>
<feature type="compositionally biased region" description="Low complexity" evidence="1">
    <location>
        <begin position="474"/>
        <end position="485"/>
    </location>
</feature>
<dbReference type="Proteomes" id="UP000007264">
    <property type="component" value="Unassembled WGS sequence"/>
</dbReference>
<gene>
    <name evidence="3" type="ORF">COCSUDRAFT_55351</name>
</gene>
<evidence type="ECO:0000313" key="3">
    <source>
        <dbReference type="EMBL" id="EIE27338.1"/>
    </source>
</evidence>
<feature type="compositionally biased region" description="Low complexity" evidence="1">
    <location>
        <begin position="162"/>
        <end position="178"/>
    </location>
</feature>
<dbReference type="SMART" id="SM00582">
    <property type="entry name" value="RPR"/>
    <property type="match status" value="1"/>
</dbReference>
<feature type="compositionally biased region" description="Low complexity" evidence="1">
    <location>
        <begin position="607"/>
        <end position="617"/>
    </location>
</feature>
<feature type="compositionally biased region" description="Polar residues" evidence="1">
    <location>
        <begin position="929"/>
        <end position="939"/>
    </location>
</feature>
<dbReference type="Gene3D" id="1.25.40.90">
    <property type="match status" value="1"/>
</dbReference>
<feature type="compositionally biased region" description="Pro residues" evidence="1">
    <location>
        <begin position="1263"/>
        <end position="1277"/>
    </location>
</feature>
<feature type="compositionally biased region" description="Polar residues" evidence="1">
    <location>
        <begin position="716"/>
        <end position="726"/>
    </location>
</feature>
<feature type="region of interest" description="Disordered" evidence="1">
    <location>
        <begin position="1047"/>
        <end position="1187"/>
    </location>
</feature>
<feature type="domain" description="CID" evidence="2">
    <location>
        <begin position="765"/>
        <end position="913"/>
    </location>
</feature>
<feature type="compositionally biased region" description="Polar residues" evidence="1">
    <location>
        <begin position="339"/>
        <end position="354"/>
    </location>
</feature>
<dbReference type="InterPro" id="IPR008942">
    <property type="entry name" value="ENTH_VHS"/>
</dbReference>
<accession>I0Z9L9</accession>
<dbReference type="InterPro" id="IPR017956">
    <property type="entry name" value="AT_hook_DNA-bd_motif"/>
</dbReference>
<dbReference type="GeneID" id="17045353"/>
<evidence type="ECO:0000313" key="4">
    <source>
        <dbReference type="Proteomes" id="UP000007264"/>
    </source>
</evidence>
<protein>
    <recommendedName>
        <fullName evidence="2">CID domain-containing protein</fullName>
    </recommendedName>
</protein>
<dbReference type="STRING" id="574566.I0Z9L9"/>
<dbReference type="RefSeq" id="XP_005651882.1">
    <property type="nucleotide sequence ID" value="XM_005651825.1"/>
</dbReference>
<feature type="region of interest" description="Disordered" evidence="1">
    <location>
        <begin position="929"/>
        <end position="1035"/>
    </location>
</feature>
<feature type="compositionally biased region" description="Polar residues" evidence="1">
    <location>
        <begin position="670"/>
        <end position="682"/>
    </location>
</feature>